<name>A0AAD9T324_9HELO</name>
<proteinExistence type="predicted"/>
<dbReference type="PANTHER" id="PTHR28180:SF5">
    <property type="entry name" value="DNA POLYMERASE ALPHA SUBUNIT B"/>
    <property type="match status" value="1"/>
</dbReference>
<dbReference type="PANTHER" id="PTHR28180">
    <property type="entry name" value="CONSERVED MITOCHONDRIAL PROTEIN-RELATED"/>
    <property type="match status" value="1"/>
</dbReference>
<sequence>MHFLGLQVRSLLKSKISRASRSLLVFPHTYSFCRSPPIAASSLAFAQIHFKRFTISPRIMSSLCEPTKDDALALFKDIEAKFPHKTIGADMWYLVVLSALVGVQPEHAAYLYTYLIEKPQFSTSESRQKIMRRLREALVKSISVQGVCKPLEALFSIAKLERPEDKDYSFSREHWQAGPENLERGEKWLKTIYQGNLSISTDPFKAHKDFDFISRQITYGFYLSDHTIIGPVETELVVLTGIMIQNLPLETAWHLRGIRRVGVSVEDVETVQQCIELVGKYGGARMHKVPRVAEIEHEVKSES</sequence>
<dbReference type="SUPFAM" id="SSF69118">
    <property type="entry name" value="AhpD-like"/>
    <property type="match status" value="1"/>
</dbReference>
<accession>A0AAD9T324</accession>
<evidence type="ECO:0000313" key="2">
    <source>
        <dbReference type="Proteomes" id="UP001285354"/>
    </source>
</evidence>
<dbReference type="Proteomes" id="UP001285354">
    <property type="component" value="Unassembled WGS sequence"/>
</dbReference>
<reference evidence="1" key="1">
    <citation type="submission" date="2023-06" db="EMBL/GenBank/DDBJ databases">
        <title>Draft genome of Marssonina rosae.</title>
        <authorList>
            <person name="Cheng Q."/>
        </authorList>
    </citation>
    <scope>NUCLEOTIDE SEQUENCE</scope>
    <source>
        <strain evidence="1">R4</strain>
    </source>
</reference>
<dbReference type="Gene3D" id="1.20.1290.10">
    <property type="entry name" value="AhpD-like"/>
    <property type="match status" value="1"/>
</dbReference>
<gene>
    <name evidence="1" type="ORF">QTJ16_003361</name>
</gene>
<dbReference type="InterPro" id="IPR052999">
    <property type="entry name" value="PTS1_Protein"/>
</dbReference>
<dbReference type="AlphaFoldDB" id="A0AAD9T324"/>
<evidence type="ECO:0000313" key="1">
    <source>
        <dbReference type="EMBL" id="KAK2627395.1"/>
    </source>
</evidence>
<keyword evidence="2" id="KW-1185">Reference proteome</keyword>
<comment type="caution">
    <text evidence="1">The sequence shown here is derived from an EMBL/GenBank/DDBJ whole genome shotgun (WGS) entry which is preliminary data.</text>
</comment>
<evidence type="ECO:0008006" key="3">
    <source>
        <dbReference type="Google" id="ProtNLM"/>
    </source>
</evidence>
<organism evidence="1 2">
    <name type="scientific">Diplocarpon rosae</name>
    <dbReference type="NCBI Taxonomy" id="946125"/>
    <lineage>
        <taxon>Eukaryota</taxon>
        <taxon>Fungi</taxon>
        <taxon>Dikarya</taxon>
        <taxon>Ascomycota</taxon>
        <taxon>Pezizomycotina</taxon>
        <taxon>Leotiomycetes</taxon>
        <taxon>Helotiales</taxon>
        <taxon>Drepanopezizaceae</taxon>
        <taxon>Diplocarpon</taxon>
    </lineage>
</organism>
<dbReference type="InterPro" id="IPR029032">
    <property type="entry name" value="AhpD-like"/>
</dbReference>
<dbReference type="EMBL" id="JAUBYV010000004">
    <property type="protein sequence ID" value="KAK2627395.1"/>
    <property type="molecule type" value="Genomic_DNA"/>
</dbReference>
<protein>
    <recommendedName>
        <fullName evidence="3">Carboxymuconolactone decarboxylase-like domain-containing protein</fullName>
    </recommendedName>
</protein>